<keyword evidence="2" id="KW-1185">Reference proteome</keyword>
<evidence type="ECO:0000313" key="2">
    <source>
        <dbReference type="Proteomes" id="UP001165289"/>
    </source>
</evidence>
<dbReference type="AlphaFoldDB" id="A0AAV7JC99"/>
<gene>
    <name evidence="1" type="ORF">LOD99_12515</name>
</gene>
<organism evidence="1 2">
    <name type="scientific">Oopsacas minuta</name>
    <dbReference type="NCBI Taxonomy" id="111878"/>
    <lineage>
        <taxon>Eukaryota</taxon>
        <taxon>Metazoa</taxon>
        <taxon>Porifera</taxon>
        <taxon>Hexactinellida</taxon>
        <taxon>Hexasterophora</taxon>
        <taxon>Lyssacinosida</taxon>
        <taxon>Leucopsacidae</taxon>
        <taxon>Oopsacas</taxon>
    </lineage>
</organism>
<evidence type="ECO:0008006" key="3">
    <source>
        <dbReference type="Google" id="ProtNLM"/>
    </source>
</evidence>
<protein>
    <recommendedName>
        <fullName evidence="3">Transposase</fullName>
    </recommendedName>
</protein>
<dbReference type="EMBL" id="JAKMXF010000354">
    <property type="protein sequence ID" value="KAI6646393.1"/>
    <property type="molecule type" value="Genomic_DNA"/>
</dbReference>
<accession>A0AAV7JC99</accession>
<comment type="caution">
    <text evidence="1">The sequence shown here is derived from an EMBL/GenBank/DDBJ whole genome shotgun (WGS) entry which is preliminary data.</text>
</comment>
<evidence type="ECO:0000313" key="1">
    <source>
        <dbReference type="EMBL" id="KAI6646393.1"/>
    </source>
</evidence>
<name>A0AAV7JC99_9METZ</name>
<sequence length="94" mass="10580">MKLNEFGMDLESDIVAITTDGCDMMREVGRIIQPFQQLCYAHGLQLVIQDVFYSNSHNTGELSYYSSANETDEEGDLVIADVDDETDGLIVLRR</sequence>
<dbReference type="Proteomes" id="UP001165289">
    <property type="component" value="Unassembled WGS sequence"/>
</dbReference>
<proteinExistence type="predicted"/>
<reference evidence="1 2" key="1">
    <citation type="journal article" date="2023" name="BMC Biol.">
        <title>The compact genome of the sponge Oopsacas minuta (Hexactinellida) is lacking key metazoan core genes.</title>
        <authorList>
            <person name="Santini S."/>
            <person name="Schenkelaars Q."/>
            <person name="Jourda C."/>
            <person name="Duchesne M."/>
            <person name="Belahbib H."/>
            <person name="Rocher C."/>
            <person name="Selva M."/>
            <person name="Riesgo A."/>
            <person name="Vervoort M."/>
            <person name="Leys S.P."/>
            <person name="Kodjabachian L."/>
            <person name="Le Bivic A."/>
            <person name="Borchiellini C."/>
            <person name="Claverie J.M."/>
            <person name="Renard E."/>
        </authorList>
    </citation>
    <scope>NUCLEOTIDE SEQUENCE [LARGE SCALE GENOMIC DNA]</scope>
    <source>
        <strain evidence="1">SPO-2</strain>
    </source>
</reference>